<name>A0A2U2N3K3_9GAMM</name>
<dbReference type="Gene3D" id="3.10.450.50">
    <property type="match status" value="1"/>
</dbReference>
<reference evidence="1 2" key="1">
    <citation type="submission" date="2018-05" db="EMBL/GenBank/DDBJ databases">
        <title>Spiribacter halobius sp. nov., a moderately halophilic bacterium isolated from marine solar saltern.</title>
        <authorList>
            <person name="Zheng W.-S."/>
            <person name="Lu D.-C."/>
            <person name="Du Z.-J."/>
        </authorList>
    </citation>
    <scope>NUCLEOTIDE SEQUENCE [LARGE SCALE GENOMIC DNA]</scope>
    <source>
        <strain evidence="1 2">E85</strain>
    </source>
</reference>
<dbReference type="PANTHER" id="PTHR38436">
    <property type="entry name" value="POLYKETIDE CYCLASE SNOAL-LIKE DOMAIN"/>
    <property type="match status" value="1"/>
</dbReference>
<dbReference type="InterPro" id="IPR032710">
    <property type="entry name" value="NTF2-like_dom_sf"/>
</dbReference>
<sequence>MKETGIMQPETRNREVVTRFLDGTHGGDLDVIDATVAEGIVTHGFPGGRNPDSREAYKQFFREFGAAFSDMDYRTLAMLAEGDFVAARFVVSVRHTGAYAGYPPSGRRVTFTGMVLYRLEAGHIVETWLHLDERALLEQIGHTAQPARCA</sequence>
<dbReference type="SUPFAM" id="SSF54427">
    <property type="entry name" value="NTF2-like"/>
    <property type="match status" value="1"/>
</dbReference>
<keyword evidence="2" id="KW-1185">Reference proteome</keyword>
<comment type="caution">
    <text evidence="1">The sequence shown here is derived from an EMBL/GenBank/DDBJ whole genome shotgun (WGS) entry which is preliminary data.</text>
</comment>
<proteinExistence type="predicted"/>
<evidence type="ECO:0008006" key="3">
    <source>
        <dbReference type="Google" id="ProtNLM"/>
    </source>
</evidence>
<gene>
    <name evidence="1" type="ORF">DEM34_08425</name>
</gene>
<accession>A0A2U2N3K3</accession>
<dbReference type="AlphaFoldDB" id="A0A2U2N3K3"/>
<evidence type="ECO:0000313" key="1">
    <source>
        <dbReference type="EMBL" id="PWG63574.1"/>
    </source>
</evidence>
<dbReference type="PANTHER" id="PTHR38436:SF1">
    <property type="entry name" value="ESTER CYCLASE"/>
    <property type="match status" value="1"/>
</dbReference>
<dbReference type="Pfam" id="PF07366">
    <property type="entry name" value="SnoaL"/>
    <property type="match status" value="1"/>
</dbReference>
<dbReference type="GO" id="GO:0030638">
    <property type="term" value="P:polyketide metabolic process"/>
    <property type="evidence" value="ECO:0007669"/>
    <property type="project" value="InterPro"/>
</dbReference>
<organism evidence="1 2">
    <name type="scientific">Sediminicurvatus halobius</name>
    <dbReference type="NCBI Taxonomy" id="2182432"/>
    <lineage>
        <taxon>Bacteria</taxon>
        <taxon>Pseudomonadati</taxon>
        <taxon>Pseudomonadota</taxon>
        <taxon>Gammaproteobacteria</taxon>
        <taxon>Chromatiales</taxon>
        <taxon>Ectothiorhodospiraceae</taxon>
        <taxon>Sediminicurvatus</taxon>
    </lineage>
</organism>
<evidence type="ECO:0000313" key="2">
    <source>
        <dbReference type="Proteomes" id="UP000245474"/>
    </source>
</evidence>
<protein>
    <recommendedName>
        <fullName evidence="3">Ester cyclase</fullName>
    </recommendedName>
</protein>
<dbReference type="Proteomes" id="UP000245474">
    <property type="component" value="Unassembled WGS sequence"/>
</dbReference>
<dbReference type="EMBL" id="QFFI01000010">
    <property type="protein sequence ID" value="PWG63574.1"/>
    <property type="molecule type" value="Genomic_DNA"/>
</dbReference>
<dbReference type="InterPro" id="IPR009959">
    <property type="entry name" value="Cyclase_SnoaL-like"/>
</dbReference>